<keyword evidence="3" id="KW-1185">Reference proteome</keyword>
<evidence type="ECO:0000256" key="1">
    <source>
        <dbReference type="SAM" id="SignalP"/>
    </source>
</evidence>
<feature type="chain" id="PRO_5041405209" evidence="1">
    <location>
        <begin position="36"/>
        <end position="319"/>
    </location>
</feature>
<dbReference type="Proteomes" id="UP001234585">
    <property type="component" value="Chromosome"/>
</dbReference>
<evidence type="ECO:0000313" key="3">
    <source>
        <dbReference type="Proteomes" id="UP001234585"/>
    </source>
</evidence>
<dbReference type="AlphaFoldDB" id="A0AA50CIA6"/>
<dbReference type="InterPro" id="IPR031482">
    <property type="entry name" value="CBP_BcsN"/>
</dbReference>
<feature type="signal peptide" evidence="1">
    <location>
        <begin position="1"/>
        <end position="35"/>
    </location>
</feature>
<protein>
    <submittedName>
        <fullName evidence="2">Cellulose biosynthesis protein BcsN</fullName>
    </submittedName>
</protein>
<dbReference type="Pfam" id="PF17038">
    <property type="entry name" value="CBP_BcsN"/>
    <property type="match status" value="1"/>
</dbReference>
<organism evidence="2 3">
    <name type="scientific">Shinella sumterensis</name>
    <dbReference type="NCBI Taxonomy" id="1967501"/>
    <lineage>
        <taxon>Bacteria</taxon>
        <taxon>Pseudomonadati</taxon>
        <taxon>Pseudomonadota</taxon>
        <taxon>Alphaproteobacteria</taxon>
        <taxon>Hyphomicrobiales</taxon>
        <taxon>Rhizobiaceae</taxon>
        <taxon>Shinella</taxon>
    </lineage>
</organism>
<dbReference type="RefSeq" id="WP_306036775.1">
    <property type="nucleotide sequence ID" value="NZ_CP132302.1"/>
</dbReference>
<reference evidence="2 3" key="1">
    <citation type="submission" date="2023-08" db="EMBL/GenBank/DDBJ databases">
        <title>Pathogen: clinical or host-associated sample.</title>
        <authorList>
            <person name="Hergert J."/>
            <person name="Casey R."/>
            <person name="Wagner J."/>
            <person name="Young E.L."/>
            <person name="Oakeson K.F."/>
        </authorList>
    </citation>
    <scope>NUCLEOTIDE SEQUENCE [LARGE SCALE GENOMIC DNA]</scope>
    <source>
        <strain evidence="2 3">1760953</strain>
    </source>
</reference>
<keyword evidence="1" id="KW-0732">Signal</keyword>
<proteinExistence type="predicted"/>
<evidence type="ECO:0000313" key="2">
    <source>
        <dbReference type="EMBL" id="WLR96410.1"/>
    </source>
</evidence>
<sequence length="319" mass="33098">MDDSAAILFFRRGGRLLRAASLLTVLAALAGAGCAARPGAGVDSMSTTVPATSALVLPAPGTLSIVSVIQRQYTNAIEQQIALSTTAATSGQNFISIQAFGPAETVARPAGALAFKPVQQGAIRGEIRKYFPGRQLVISTNFVRNSYGPFGYAYGLGAGDDGCLYGWQQVRSDVSDRDRLRELGMLQIRLRVCQSGASERELVELMYGYTVVGGFAGVAWNPYGRPAPVDSQIGGGEPLRPVFEEPTTTVATPTRNRAVVMRRTVAETPVRKTQTAADTSGNAVVVPSPSGGATVSGGEAVVVPSPVCATGEGGAASCN</sequence>
<dbReference type="EMBL" id="CP132302">
    <property type="protein sequence ID" value="WLR96410.1"/>
    <property type="molecule type" value="Genomic_DNA"/>
</dbReference>
<gene>
    <name evidence="2" type="primary">bcsN</name>
    <name evidence="2" type="ORF">Q9313_11835</name>
</gene>
<accession>A0AA50CIA6</accession>
<name>A0AA50CIA6_9HYPH</name>